<keyword evidence="10" id="KW-1185">Reference proteome</keyword>
<comment type="subcellular location">
    <subcellularLocation>
        <location evidence="1">Cell membrane</location>
        <topology evidence="1">Peripheral membrane protein</topology>
    </subcellularLocation>
</comment>
<dbReference type="InterPro" id="IPR038729">
    <property type="entry name" value="Rad50/SbcC_AAA"/>
</dbReference>
<dbReference type="EMBL" id="JAJNEC010000005">
    <property type="protein sequence ID" value="MCD2423454.1"/>
    <property type="molecule type" value="Genomic_DNA"/>
</dbReference>
<evidence type="ECO:0000256" key="3">
    <source>
        <dbReference type="ARBA" id="ARBA00022475"/>
    </source>
</evidence>
<accession>A0ABS8PRL6</accession>
<evidence type="ECO:0000256" key="4">
    <source>
        <dbReference type="ARBA" id="ARBA00022496"/>
    </source>
</evidence>
<dbReference type="SMART" id="SM00382">
    <property type="entry name" value="AAA"/>
    <property type="match status" value="1"/>
</dbReference>
<reference evidence="9 10" key="1">
    <citation type="submission" date="2021-11" db="EMBL/GenBank/DDBJ databases">
        <title>Genomic of Niabella pedocola.</title>
        <authorList>
            <person name="Wu T."/>
        </authorList>
    </citation>
    <scope>NUCLEOTIDE SEQUENCE [LARGE SCALE GENOMIC DNA]</scope>
    <source>
        <strain evidence="9 10">JCM 31011</strain>
    </source>
</reference>
<dbReference type="RefSeq" id="WP_231004717.1">
    <property type="nucleotide sequence ID" value="NZ_JAJNEC010000005.1"/>
</dbReference>
<name>A0ABS8PRL6_9BACT</name>
<dbReference type="Proteomes" id="UP001199816">
    <property type="component" value="Unassembled WGS sequence"/>
</dbReference>
<evidence type="ECO:0000256" key="1">
    <source>
        <dbReference type="ARBA" id="ARBA00004202"/>
    </source>
</evidence>
<dbReference type="SUPFAM" id="SSF52540">
    <property type="entry name" value="P-loop containing nucleoside triphosphate hydrolases"/>
    <property type="match status" value="1"/>
</dbReference>
<dbReference type="PANTHER" id="PTHR42771:SF2">
    <property type="entry name" value="IRON(3+)-HYDROXAMATE IMPORT ATP-BINDING PROTEIN FHUC"/>
    <property type="match status" value="1"/>
</dbReference>
<keyword evidence="2" id="KW-0813">Transport</keyword>
<keyword evidence="6" id="KW-0406">Ion transport</keyword>
<keyword evidence="3" id="KW-1003">Cell membrane</keyword>
<gene>
    <name evidence="9" type="ORF">LQ567_11825</name>
</gene>
<keyword evidence="4" id="KW-0410">Iron transport</keyword>
<evidence type="ECO:0000256" key="7">
    <source>
        <dbReference type="ARBA" id="ARBA00023136"/>
    </source>
</evidence>
<dbReference type="InterPro" id="IPR051535">
    <property type="entry name" value="Siderophore_ABC-ATPase"/>
</dbReference>
<dbReference type="Pfam" id="PF13476">
    <property type="entry name" value="AAA_23"/>
    <property type="match status" value="1"/>
</dbReference>
<dbReference type="Gene3D" id="3.40.50.300">
    <property type="entry name" value="P-loop containing nucleotide triphosphate hydrolases"/>
    <property type="match status" value="2"/>
</dbReference>
<evidence type="ECO:0000256" key="5">
    <source>
        <dbReference type="ARBA" id="ARBA00023004"/>
    </source>
</evidence>
<sequence length="248" mass="27970">MIDQQYINYFEIVKEHIADASVYPFNIPAIQRLQKVTLHPKVTFIIGENGSGKSTLLEALAIQYGFNAEGGSRNFSFATKRTHSPLSDVLRIGRGGLRARDGFFLRAESFYNTASYVDDLEAEKPGLLGHYGNKSLHQQSHGESFFSLFMHRFSGRGFYILDEPEAALSPQRQLSFLVRMHELVGAQSQLVIATHAPMILAYPHAKIIELSLPEPRTVRFTDTEHYAVYKAFLNNPEGMLNQLGIYND</sequence>
<keyword evidence="7" id="KW-0472">Membrane</keyword>
<organism evidence="9 10">
    <name type="scientific">Niabella pedocola</name>
    <dbReference type="NCBI Taxonomy" id="1752077"/>
    <lineage>
        <taxon>Bacteria</taxon>
        <taxon>Pseudomonadati</taxon>
        <taxon>Bacteroidota</taxon>
        <taxon>Chitinophagia</taxon>
        <taxon>Chitinophagales</taxon>
        <taxon>Chitinophagaceae</taxon>
        <taxon>Niabella</taxon>
    </lineage>
</organism>
<keyword evidence="5" id="KW-0408">Iron</keyword>
<evidence type="ECO:0000313" key="9">
    <source>
        <dbReference type="EMBL" id="MCD2423454.1"/>
    </source>
</evidence>
<dbReference type="PANTHER" id="PTHR42771">
    <property type="entry name" value="IRON(3+)-HYDROXAMATE IMPORT ATP-BINDING PROTEIN FHUC"/>
    <property type="match status" value="1"/>
</dbReference>
<evidence type="ECO:0000256" key="6">
    <source>
        <dbReference type="ARBA" id="ARBA00023065"/>
    </source>
</evidence>
<evidence type="ECO:0000313" key="10">
    <source>
        <dbReference type="Proteomes" id="UP001199816"/>
    </source>
</evidence>
<proteinExistence type="predicted"/>
<evidence type="ECO:0000256" key="2">
    <source>
        <dbReference type="ARBA" id="ARBA00022448"/>
    </source>
</evidence>
<dbReference type="InterPro" id="IPR027417">
    <property type="entry name" value="P-loop_NTPase"/>
</dbReference>
<comment type="caution">
    <text evidence="9">The sequence shown here is derived from an EMBL/GenBank/DDBJ whole genome shotgun (WGS) entry which is preliminary data.</text>
</comment>
<feature type="domain" description="AAA+ ATPase" evidence="8">
    <location>
        <begin position="39"/>
        <end position="214"/>
    </location>
</feature>
<protein>
    <submittedName>
        <fullName evidence="9">AAA family ATPase</fullName>
    </submittedName>
</protein>
<dbReference type="InterPro" id="IPR003593">
    <property type="entry name" value="AAA+_ATPase"/>
</dbReference>
<evidence type="ECO:0000259" key="8">
    <source>
        <dbReference type="SMART" id="SM00382"/>
    </source>
</evidence>